<evidence type="ECO:0000313" key="8">
    <source>
        <dbReference type="Proteomes" id="UP000051934"/>
    </source>
</evidence>
<dbReference type="CDD" id="cd03259">
    <property type="entry name" value="ABC_Carb_Solutes_like"/>
    <property type="match status" value="1"/>
</dbReference>
<dbReference type="GO" id="GO:0016887">
    <property type="term" value="F:ATP hydrolysis activity"/>
    <property type="evidence" value="ECO:0007669"/>
    <property type="project" value="InterPro"/>
</dbReference>
<keyword evidence="1" id="KW-0813">Transport</keyword>
<dbReference type="InterPro" id="IPR017871">
    <property type="entry name" value="ABC_transporter-like_CS"/>
</dbReference>
<dbReference type="EMBL" id="LIBB01000109">
    <property type="protein sequence ID" value="KRO72000.1"/>
    <property type="molecule type" value="Genomic_DNA"/>
</dbReference>
<evidence type="ECO:0000256" key="2">
    <source>
        <dbReference type="ARBA" id="ARBA00022475"/>
    </source>
</evidence>
<evidence type="ECO:0000259" key="6">
    <source>
        <dbReference type="PROSITE" id="PS50893"/>
    </source>
</evidence>
<keyword evidence="5" id="KW-0472">Membrane</keyword>
<dbReference type="PROSITE" id="PS50893">
    <property type="entry name" value="ABC_TRANSPORTER_2"/>
    <property type="match status" value="1"/>
</dbReference>
<dbReference type="Proteomes" id="UP000051934">
    <property type="component" value="Unassembled WGS sequence"/>
</dbReference>
<dbReference type="InterPro" id="IPR003439">
    <property type="entry name" value="ABC_transporter-like_ATP-bd"/>
</dbReference>
<dbReference type="Gene3D" id="3.40.50.300">
    <property type="entry name" value="P-loop containing nucleotide triphosphate hydrolases"/>
    <property type="match status" value="1"/>
</dbReference>
<feature type="domain" description="ABC transporter" evidence="6">
    <location>
        <begin position="2"/>
        <end position="232"/>
    </location>
</feature>
<dbReference type="PANTHER" id="PTHR43875">
    <property type="entry name" value="MALTODEXTRIN IMPORT ATP-BINDING PROTEIN MSMX"/>
    <property type="match status" value="1"/>
</dbReference>
<dbReference type="PROSITE" id="PS00211">
    <property type="entry name" value="ABC_TRANSPORTER_1"/>
    <property type="match status" value="1"/>
</dbReference>
<dbReference type="GO" id="GO:0015408">
    <property type="term" value="F:ABC-type ferric iron transporter activity"/>
    <property type="evidence" value="ECO:0007669"/>
    <property type="project" value="InterPro"/>
</dbReference>
<dbReference type="InterPro" id="IPR012340">
    <property type="entry name" value="NA-bd_OB-fold"/>
</dbReference>
<evidence type="ECO:0000313" key="7">
    <source>
        <dbReference type="EMBL" id="KRO72000.1"/>
    </source>
</evidence>
<evidence type="ECO:0000256" key="5">
    <source>
        <dbReference type="ARBA" id="ARBA00023136"/>
    </source>
</evidence>
<keyword evidence="2" id="KW-1003">Cell membrane</keyword>
<keyword evidence="4" id="KW-0067">ATP-binding</keyword>
<gene>
    <name evidence="7" type="ORF">ABR69_08220</name>
</gene>
<comment type="caution">
    <text evidence="7">The sequence shown here is derived from an EMBL/GenBank/DDBJ whole genome shotgun (WGS) entry which is preliminary data.</text>
</comment>
<sequence>MLCLNNITRHVDSHNSLQDISLELKRGELNILLGPTLSGKTSLMRVMAGLDQPDSGELTFDGETVIGVPVQKRELAMVYQQFINYPSLSVYENIASPLRVAGLAKSEIEARVAQAAQLLKLEPYLTRKPANLSGGQQQRVALARALVKRASLVLLDEPLANLDYKLREELRAELPVLFAELGAVLVYATTEPSEALVLGGKTACLNRGRVEQFGPTLDLYRDPDTLMAARLFSDPPLNSLALNHDDAGGLRFAGAEQALPAAVASALLSAVNPAEAASNLTLAVRGHHLRLGSDPLPGGESTASNSLIEIRGTVDVTEITGSESFVHFSFMGQPWVALLDGIHALAGGAEIILYVRPQDCFLFNTLTGKRVRKLSGGG</sequence>
<dbReference type="Gene3D" id="2.40.50.100">
    <property type="match status" value="1"/>
</dbReference>
<dbReference type="SMART" id="SM00382">
    <property type="entry name" value="AAA"/>
    <property type="match status" value="1"/>
</dbReference>
<dbReference type="GO" id="GO:0055052">
    <property type="term" value="C:ATP-binding cassette (ABC) transporter complex, substrate-binding subunit-containing"/>
    <property type="evidence" value="ECO:0007669"/>
    <property type="project" value="TreeGrafter"/>
</dbReference>
<evidence type="ECO:0000256" key="1">
    <source>
        <dbReference type="ARBA" id="ARBA00022448"/>
    </source>
</evidence>
<dbReference type="PANTHER" id="PTHR43875:SF1">
    <property type="entry name" value="OSMOPROTECTIVE COMPOUNDS UPTAKE ATP-BINDING PROTEIN GGTA"/>
    <property type="match status" value="1"/>
</dbReference>
<dbReference type="AlphaFoldDB" id="A0A0R2SFX2"/>
<evidence type="ECO:0000256" key="3">
    <source>
        <dbReference type="ARBA" id="ARBA00022741"/>
    </source>
</evidence>
<name>A0A0R2SFX2_9GAMM</name>
<dbReference type="InterPro" id="IPR047641">
    <property type="entry name" value="ABC_transpr_MalK/UgpC-like"/>
</dbReference>
<protein>
    <recommendedName>
        <fullName evidence="6">ABC transporter domain-containing protein</fullName>
    </recommendedName>
</protein>
<organism evidence="7 8">
    <name type="scientific">OM182 bacterium BACL3 MAG-120507-bin80</name>
    <dbReference type="NCBI Taxonomy" id="1655577"/>
    <lineage>
        <taxon>Bacteria</taxon>
        <taxon>Pseudomonadati</taxon>
        <taxon>Pseudomonadota</taxon>
        <taxon>Gammaproteobacteria</taxon>
        <taxon>OMG group</taxon>
        <taxon>OM182 clade</taxon>
    </lineage>
</organism>
<keyword evidence="3" id="KW-0547">Nucleotide-binding</keyword>
<dbReference type="GO" id="GO:0005524">
    <property type="term" value="F:ATP binding"/>
    <property type="evidence" value="ECO:0007669"/>
    <property type="project" value="UniProtKB-KW"/>
</dbReference>
<dbReference type="InterPro" id="IPR027417">
    <property type="entry name" value="P-loop_NTPase"/>
</dbReference>
<dbReference type="InterPro" id="IPR008995">
    <property type="entry name" value="Mo/tungstate-bd_C_term_dom"/>
</dbReference>
<proteinExistence type="predicted"/>
<dbReference type="InterPro" id="IPR015853">
    <property type="entry name" value="ABC_transpr_FbpC"/>
</dbReference>
<dbReference type="SUPFAM" id="SSF52540">
    <property type="entry name" value="P-loop containing nucleoside triphosphate hydrolases"/>
    <property type="match status" value="1"/>
</dbReference>
<dbReference type="Pfam" id="PF00005">
    <property type="entry name" value="ABC_tran"/>
    <property type="match status" value="1"/>
</dbReference>
<dbReference type="SUPFAM" id="SSF50331">
    <property type="entry name" value="MOP-like"/>
    <property type="match status" value="1"/>
</dbReference>
<dbReference type="Gene3D" id="2.40.50.140">
    <property type="entry name" value="Nucleic acid-binding proteins"/>
    <property type="match status" value="1"/>
</dbReference>
<accession>A0A0R2SFX2</accession>
<evidence type="ECO:0000256" key="4">
    <source>
        <dbReference type="ARBA" id="ARBA00022840"/>
    </source>
</evidence>
<dbReference type="InterPro" id="IPR003593">
    <property type="entry name" value="AAA+_ATPase"/>
</dbReference>
<reference evidence="7 8" key="1">
    <citation type="submission" date="2015-10" db="EMBL/GenBank/DDBJ databases">
        <title>Metagenome-Assembled Genomes uncover a global brackish microbiome.</title>
        <authorList>
            <person name="Hugerth L.W."/>
            <person name="Larsson J."/>
            <person name="Alneberg J."/>
            <person name="Lindh M.V."/>
            <person name="Legrand C."/>
            <person name="Pinhassi J."/>
            <person name="Andersson A.F."/>
        </authorList>
    </citation>
    <scope>NUCLEOTIDE SEQUENCE [LARGE SCALE GENOMIC DNA]</scope>
    <source>
        <strain evidence="7">BACL4 MAG-120507-bin80</strain>
    </source>
</reference>